<dbReference type="Pfam" id="PF12937">
    <property type="entry name" value="F-box-like"/>
    <property type="match status" value="1"/>
</dbReference>
<dbReference type="Gene3D" id="3.40.720.10">
    <property type="entry name" value="Alkaline Phosphatase, subunit A"/>
    <property type="match status" value="1"/>
</dbReference>
<evidence type="ECO:0000259" key="1">
    <source>
        <dbReference type="Pfam" id="PF12937"/>
    </source>
</evidence>
<reference evidence="2" key="1">
    <citation type="submission" date="2023-06" db="EMBL/GenBank/DDBJ databases">
        <authorList>
            <person name="Delattre M."/>
        </authorList>
    </citation>
    <scope>NUCLEOTIDE SEQUENCE</scope>
    <source>
        <strain evidence="2">AF72</strain>
    </source>
</reference>
<dbReference type="FunFam" id="3.40.720.10:FF:000017">
    <property type="entry name" value="Predicted protein"/>
    <property type="match status" value="1"/>
</dbReference>
<dbReference type="PANTHER" id="PTHR10974:SF6">
    <property type="entry name" value="PROTEIN CBG19234"/>
    <property type="match status" value="1"/>
</dbReference>
<dbReference type="Proteomes" id="UP001177023">
    <property type="component" value="Unassembled WGS sequence"/>
</dbReference>
<dbReference type="InterPro" id="IPR017850">
    <property type="entry name" value="Alkaline_phosphatase_core_sf"/>
</dbReference>
<sequence>MTPKFRIEKRANNQFQFRDANDWALYEIFKRCDPTTVGRCAAVCRRWRRIIEDKYYSKKHASEPPSTARMLARPTDVDLLVGDLGRILITDRRRMILERVYMGDSLKMYELERRREYEKKFKSINFGNTTTPARSPPRSPPKAFVDSVYVKDQVVADTKRSNWAYSFDVENWIADYDIQEVVLTNFCMFLEREIQEMAEPIVRPPSSRESLVQATNFTSLNTPPWSPAQSPISNGIISGAHPSTSSSYMGSEREISVCEVNNWDEETMEVELRSMSSGRVERLAQALSPISPLHIHFKDTTRLMRRPIRMIFYTIKLMRRNLRRITLENLCAADPIDLDKWLTLGGLDLLVIKEPALNSGLNVTEQILFKWLRLPEAKRGKIRIELDKCRGLTPEGLTKFVKAWQAAPDYCEFAHIQIDCETLHPVEFLAYILMKPEERLSATLFREWQNRRQLSERKISFTNEKTGGKIHLHTTRQLMTLTCEAPWELARRKAKRETGPDEPVPALKFRPKTHIFENLCRFPAISPYEPSIKLPISEWFWVNLDNFHITCLTNHTLEPVFKRQFMGLRDSTRPEKYIRGKRAIPTPRRFDLKSLSVHLLVLDSTSRTQFQRHMPGSYAKMLDMGFVVLNGYNKVGDNSNVNLLPIIADPLAEAKNYPTLTKEGEIEMANILPYNESINPDTIPFIWKRMSARGCETLFNDDVMDTRRGILHYPSKYFMPGFSKKPTDHYYRPFYTNFYEEVANKWKICYNGRMMPYEFADTWARFVRFTADKCAFSFNFITSTTHDNPNNLQVLNEYLLERLREFEKNESLESSVLLIMGDHGQRVHVATHSFAGRIEERTPFMAIYLPKKLRSTYPAEMQILADNANRFTSNFDVHETLLDLIDGKIGSGRPNSRGSSLFLKIPANRTCLQNNVVSTFCLCMEELPKTVPKKPTSAQIIPHIKKYLRAANCLDVDTLRCASDLSYLTLPKMALLGRRSLQDVDDQLKKTVKYTYCFVEARCEIKAAGGGIYKLQIQVENRLNSSEFTIPHTPHFQDKDNKTVLWEQICNV</sequence>
<dbReference type="EMBL" id="CATQJA010002664">
    <property type="protein sequence ID" value="CAJ0582719.1"/>
    <property type="molecule type" value="Genomic_DNA"/>
</dbReference>
<accession>A0AA36D7V4</accession>
<evidence type="ECO:0000313" key="2">
    <source>
        <dbReference type="EMBL" id="CAJ0582719.1"/>
    </source>
</evidence>
<dbReference type="InterPro" id="IPR036047">
    <property type="entry name" value="F-box-like_dom_sf"/>
</dbReference>
<dbReference type="GO" id="GO:0005615">
    <property type="term" value="C:extracellular space"/>
    <property type="evidence" value="ECO:0007669"/>
    <property type="project" value="TreeGrafter"/>
</dbReference>
<keyword evidence="3" id="KW-1185">Reference proteome</keyword>
<dbReference type="SUPFAM" id="SSF81383">
    <property type="entry name" value="F-box domain"/>
    <property type="match status" value="1"/>
</dbReference>
<evidence type="ECO:0000313" key="3">
    <source>
        <dbReference type="Proteomes" id="UP001177023"/>
    </source>
</evidence>
<dbReference type="Gene3D" id="1.20.1280.50">
    <property type="match status" value="1"/>
</dbReference>
<gene>
    <name evidence="2" type="ORF">MSPICULIGERA_LOCUS20849</name>
</gene>
<dbReference type="InterPro" id="IPR004245">
    <property type="entry name" value="DUF229"/>
</dbReference>
<feature type="non-terminal residue" evidence="2">
    <location>
        <position position="1"/>
    </location>
</feature>
<dbReference type="PANTHER" id="PTHR10974">
    <property type="entry name" value="FI08016P-RELATED"/>
    <property type="match status" value="1"/>
</dbReference>
<dbReference type="SUPFAM" id="SSF53649">
    <property type="entry name" value="Alkaline phosphatase-like"/>
    <property type="match status" value="1"/>
</dbReference>
<protein>
    <recommendedName>
        <fullName evidence="1">F-box domain-containing protein</fullName>
    </recommendedName>
</protein>
<feature type="domain" description="F-box" evidence="1">
    <location>
        <begin position="25"/>
        <end position="54"/>
    </location>
</feature>
<name>A0AA36D7V4_9BILA</name>
<proteinExistence type="predicted"/>
<dbReference type="InterPro" id="IPR001810">
    <property type="entry name" value="F-box_dom"/>
</dbReference>
<organism evidence="2 3">
    <name type="scientific">Mesorhabditis spiculigera</name>
    <dbReference type="NCBI Taxonomy" id="96644"/>
    <lineage>
        <taxon>Eukaryota</taxon>
        <taxon>Metazoa</taxon>
        <taxon>Ecdysozoa</taxon>
        <taxon>Nematoda</taxon>
        <taxon>Chromadorea</taxon>
        <taxon>Rhabditida</taxon>
        <taxon>Rhabditina</taxon>
        <taxon>Rhabditomorpha</taxon>
        <taxon>Rhabditoidea</taxon>
        <taxon>Rhabditidae</taxon>
        <taxon>Mesorhabditinae</taxon>
        <taxon>Mesorhabditis</taxon>
    </lineage>
</organism>
<dbReference type="CDD" id="cd16021">
    <property type="entry name" value="ALP_like"/>
    <property type="match status" value="1"/>
</dbReference>
<dbReference type="AlphaFoldDB" id="A0AA36D7V4"/>
<comment type="caution">
    <text evidence="2">The sequence shown here is derived from an EMBL/GenBank/DDBJ whole genome shotgun (WGS) entry which is preliminary data.</text>
</comment>
<dbReference type="Pfam" id="PF02995">
    <property type="entry name" value="DUF229"/>
    <property type="match status" value="1"/>
</dbReference>